<accession>A0A7G8BEZ4</accession>
<reference evidence="1 2" key="1">
    <citation type="submission" date="2020-08" db="EMBL/GenBank/DDBJ databases">
        <title>Edaphobacter telluris sp. nov. and Acidobacterium dinghuensis sp. nov., two acidobacteria isolated from forest soil.</title>
        <authorList>
            <person name="Fu J."/>
            <person name="Qiu L."/>
        </authorList>
    </citation>
    <scope>NUCLEOTIDE SEQUENCE [LARGE SCALE GENOMIC DNA]</scope>
    <source>
        <strain evidence="1">4Y35</strain>
    </source>
</reference>
<dbReference type="KEGG" id="adin:H7849_18700"/>
<protein>
    <submittedName>
        <fullName evidence="1">Uncharacterized protein</fullName>
    </submittedName>
</protein>
<dbReference type="Proteomes" id="UP000515312">
    <property type="component" value="Chromosome"/>
</dbReference>
<name>A0A7G8BEZ4_9BACT</name>
<evidence type="ECO:0000313" key="1">
    <source>
        <dbReference type="EMBL" id="QNI31114.1"/>
    </source>
</evidence>
<dbReference type="RefSeq" id="WP_186741495.1">
    <property type="nucleotide sequence ID" value="NZ_CP060394.1"/>
</dbReference>
<dbReference type="EMBL" id="CP060394">
    <property type="protein sequence ID" value="QNI31114.1"/>
    <property type="molecule type" value="Genomic_DNA"/>
</dbReference>
<proteinExistence type="predicted"/>
<gene>
    <name evidence="1" type="ORF">H7849_18700</name>
</gene>
<evidence type="ECO:0000313" key="2">
    <source>
        <dbReference type="Proteomes" id="UP000515312"/>
    </source>
</evidence>
<sequence>MTQKIKANRPLTPDEKELLARFVRFEVSLDEVLTHFQDILEMDFGREKRTFVSYFQLPVPGVRVEVSHINSAIEKHNQGEITDDETYRWATFLLLNEAYDWEGPDEDEIAEMLNELSLLPKRAH</sequence>
<organism evidence="1 2">
    <name type="scientific">Alloacidobacterium dinghuense</name>
    <dbReference type="NCBI Taxonomy" id="2763107"/>
    <lineage>
        <taxon>Bacteria</taxon>
        <taxon>Pseudomonadati</taxon>
        <taxon>Acidobacteriota</taxon>
        <taxon>Terriglobia</taxon>
        <taxon>Terriglobales</taxon>
        <taxon>Acidobacteriaceae</taxon>
        <taxon>Alloacidobacterium</taxon>
    </lineage>
</organism>
<dbReference type="AlphaFoldDB" id="A0A7G8BEZ4"/>
<keyword evidence="2" id="KW-1185">Reference proteome</keyword>